<accession>A0AAF0UQW1</accession>
<dbReference type="Proteomes" id="UP001234989">
    <property type="component" value="Chromosome 10"/>
</dbReference>
<reference evidence="1" key="1">
    <citation type="submission" date="2023-08" db="EMBL/GenBank/DDBJ databases">
        <title>A de novo genome assembly of Solanum verrucosum Schlechtendal, a Mexican diploid species geographically isolated from the other diploid A-genome species in potato relatives.</title>
        <authorList>
            <person name="Hosaka K."/>
        </authorList>
    </citation>
    <scope>NUCLEOTIDE SEQUENCE</scope>
    <source>
        <tissue evidence="1">Young leaves</tissue>
    </source>
</reference>
<organism evidence="1 2">
    <name type="scientific">Solanum verrucosum</name>
    <dbReference type="NCBI Taxonomy" id="315347"/>
    <lineage>
        <taxon>Eukaryota</taxon>
        <taxon>Viridiplantae</taxon>
        <taxon>Streptophyta</taxon>
        <taxon>Embryophyta</taxon>
        <taxon>Tracheophyta</taxon>
        <taxon>Spermatophyta</taxon>
        <taxon>Magnoliopsida</taxon>
        <taxon>eudicotyledons</taxon>
        <taxon>Gunneridae</taxon>
        <taxon>Pentapetalae</taxon>
        <taxon>asterids</taxon>
        <taxon>lamiids</taxon>
        <taxon>Solanales</taxon>
        <taxon>Solanaceae</taxon>
        <taxon>Solanoideae</taxon>
        <taxon>Solaneae</taxon>
        <taxon>Solanum</taxon>
    </lineage>
</organism>
<keyword evidence="2" id="KW-1185">Reference proteome</keyword>
<dbReference type="AlphaFoldDB" id="A0AAF0UQW1"/>
<evidence type="ECO:0000313" key="2">
    <source>
        <dbReference type="Proteomes" id="UP001234989"/>
    </source>
</evidence>
<evidence type="ECO:0000313" key="1">
    <source>
        <dbReference type="EMBL" id="WMV50827.1"/>
    </source>
</evidence>
<proteinExistence type="predicted"/>
<name>A0AAF0UQW1_SOLVR</name>
<dbReference type="EMBL" id="CP133621">
    <property type="protein sequence ID" value="WMV50827.1"/>
    <property type="molecule type" value="Genomic_DNA"/>
</dbReference>
<gene>
    <name evidence="1" type="ORF">MTR67_044212</name>
</gene>
<protein>
    <submittedName>
        <fullName evidence="1">Uncharacterized protein</fullName>
    </submittedName>
</protein>
<sequence length="22" mass="2735">MKRSSQRVVKQFHEAVQYRLMI</sequence>